<evidence type="ECO:0000256" key="1">
    <source>
        <dbReference type="SAM" id="Phobius"/>
    </source>
</evidence>
<dbReference type="InterPro" id="IPR021385">
    <property type="entry name" value="DUF3017"/>
</dbReference>
<comment type="caution">
    <text evidence="2">The sequence shown here is derived from an EMBL/GenBank/DDBJ whole genome shotgun (WGS) entry which is preliminary data.</text>
</comment>
<dbReference type="Proteomes" id="UP000035721">
    <property type="component" value="Unassembled WGS sequence"/>
</dbReference>
<evidence type="ECO:0000313" key="2">
    <source>
        <dbReference type="EMBL" id="CCH76909.1"/>
    </source>
</evidence>
<dbReference type="EMBL" id="CAJB01000060">
    <property type="protein sequence ID" value="CCH76909.1"/>
    <property type="molecule type" value="Genomic_DNA"/>
</dbReference>
<evidence type="ECO:0008006" key="4">
    <source>
        <dbReference type="Google" id="ProtNLM"/>
    </source>
</evidence>
<keyword evidence="1" id="KW-1133">Transmembrane helix</keyword>
<evidence type="ECO:0000313" key="3">
    <source>
        <dbReference type="Proteomes" id="UP000035721"/>
    </source>
</evidence>
<feature type="transmembrane region" description="Helical" evidence="1">
    <location>
        <begin position="47"/>
        <end position="69"/>
    </location>
</feature>
<gene>
    <name evidence="2" type="ORF">BN12_1520006</name>
</gene>
<protein>
    <recommendedName>
        <fullName evidence="4">DUF3017 domain-containing protein</fullName>
    </recommendedName>
</protein>
<sequence>MLAVGLAVGLGFAATTHPLRATFAFSASCLAAAVLRAVQPTARAGGLVVRGRAFDVLTLVALGVVVLVVGRSMNLHPHV</sequence>
<dbReference type="AlphaFoldDB" id="A0A077LY56"/>
<dbReference type="RefSeq" id="WP_048553757.1">
    <property type="nucleotide sequence ID" value="NZ_HF570958.1"/>
</dbReference>
<reference evidence="2 3" key="1">
    <citation type="journal article" date="2013" name="ISME J.">
        <title>A metabolic model for members of the genus Tetrasphaera involved in enhanced biological phosphorus removal.</title>
        <authorList>
            <person name="Kristiansen R."/>
            <person name="Nguyen H.T.T."/>
            <person name="Saunders A.M."/>
            <person name="Nielsen J.L."/>
            <person name="Wimmer R."/>
            <person name="Le V.Q."/>
            <person name="McIlroy S.J."/>
            <person name="Petrovski S."/>
            <person name="Seviour R.J."/>
            <person name="Calteau A."/>
            <person name="Nielsen K.L."/>
            <person name="Nielsen P.H."/>
        </authorList>
    </citation>
    <scope>NUCLEOTIDE SEQUENCE [LARGE SCALE GENOMIC DNA]</scope>
    <source>
        <strain evidence="2 3">T1-X7</strain>
    </source>
</reference>
<accession>A0A077LY56</accession>
<proteinExistence type="predicted"/>
<dbReference type="Pfam" id="PF11222">
    <property type="entry name" value="DUF3017"/>
    <property type="match status" value="1"/>
</dbReference>
<dbReference type="STRING" id="1194083.BN12_1520006"/>
<keyword evidence="1" id="KW-0812">Transmembrane</keyword>
<keyword evidence="1" id="KW-0472">Membrane</keyword>
<organism evidence="2 3">
    <name type="scientific">Nostocoides japonicum T1-X7</name>
    <dbReference type="NCBI Taxonomy" id="1194083"/>
    <lineage>
        <taxon>Bacteria</taxon>
        <taxon>Bacillati</taxon>
        <taxon>Actinomycetota</taxon>
        <taxon>Actinomycetes</taxon>
        <taxon>Micrococcales</taxon>
        <taxon>Intrasporangiaceae</taxon>
        <taxon>Nostocoides</taxon>
    </lineage>
</organism>
<name>A0A077LY56_9MICO</name>
<keyword evidence="3" id="KW-1185">Reference proteome</keyword>